<sequence length="143" mass="15679">MGHSTELKAKLLKIPYVGKKCSMVILLPDDVEGLSFLEEKLSESTLSSALGSLAMTNDVELTLPKFKFESPTLLRRTLDALGAKDLFSTERANISGIFENGRPSVSDVIHKAFLEVDEASTEAAASTAVNIRRFDDRDLAFQE</sequence>
<keyword evidence="2" id="KW-1185">Reference proteome</keyword>
<protein>
    <submittedName>
        <fullName evidence="1">Uncharacterized protein</fullName>
    </submittedName>
</protein>
<gene>
    <name evidence="1" type="ORF">HPB49_023870</name>
</gene>
<accession>A0ACB8CI92</accession>
<evidence type="ECO:0000313" key="2">
    <source>
        <dbReference type="Proteomes" id="UP000821865"/>
    </source>
</evidence>
<comment type="caution">
    <text evidence="1">The sequence shown here is derived from an EMBL/GenBank/DDBJ whole genome shotgun (WGS) entry which is preliminary data.</text>
</comment>
<reference evidence="1" key="1">
    <citation type="submission" date="2020-05" db="EMBL/GenBank/DDBJ databases">
        <title>Large-scale comparative analyses of tick genomes elucidate their genetic diversity and vector capacities.</title>
        <authorList>
            <person name="Jia N."/>
            <person name="Wang J."/>
            <person name="Shi W."/>
            <person name="Du L."/>
            <person name="Sun Y."/>
            <person name="Zhan W."/>
            <person name="Jiang J."/>
            <person name="Wang Q."/>
            <person name="Zhang B."/>
            <person name="Ji P."/>
            <person name="Sakyi L.B."/>
            <person name="Cui X."/>
            <person name="Yuan T."/>
            <person name="Jiang B."/>
            <person name="Yang W."/>
            <person name="Lam T.T.-Y."/>
            <person name="Chang Q."/>
            <person name="Ding S."/>
            <person name="Wang X."/>
            <person name="Zhu J."/>
            <person name="Ruan X."/>
            <person name="Zhao L."/>
            <person name="Wei J."/>
            <person name="Que T."/>
            <person name="Du C."/>
            <person name="Cheng J."/>
            <person name="Dai P."/>
            <person name="Han X."/>
            <person name="Huang E."/>
            <person name="Gao Y."/>
            <person name="Liu J."/>
            <person name="Shao H."/>
            <person name="Ye R."/>
            <person name="Li L."/>
            <person name="Wei W."/>
            <person name="Wang X."/>
            <person name="Wang C."/>
            <person name="Yang T."/>
            <person name="Huo Q."/>
            <person name="Li W."/>
            <person name="Guo W."/>
            <person name="Chen H."/>
            <person name="Zhou L."/>
            <person name="Ni X."/>
            <person name="Tian J."/>
            <person name="Zhou Y."/>
            <person name="Sheng Y."/>
            <person name="Liu T."/>
            <person name="Pan Y."/>
            <person name="Xia L."/>
            <person name="Li J."/>
            <person name="Zhao F."/>
            <person name="Cao W."/>
        </authorList>
    </citation>
    <scope>NUCLEOTIDE SEQUENCE</scope>
    <source>
        <strain evidence="1">Dsil-2018</strain>
    </source>
</reference>
<evidence type="ECO:0000313" key="1">
    <source>
        <dbReference type="EMBL" id="KAH7942397.1"/>
    </source>
</evidence>
<proteinExistence type="predicted"/>
<dbReference type="EMBL" id="CM023476">
    <property type="protein sequence ID" value="KAH7942397.1"/>
    <property type="molecule type" value="Genomic_DNA"/>
</dbReference>
<name>A0ACB8CI92_DERSI</name>
<dbReference type="Proteomes" id="UP000821865">
    <property type="component" value="Chromosome 7"/>
</dbReference>
<organism evidence="1 2">
    <name type="scientific">Dermacentor silvarum</name>
    <name type="common">Tick</name>
    <dbReference type="NCBI Taxonomy" id="543639"/>
    <lineage>
        <taxon>Eukaryota</taxon>
        <taxon>Metazoa</taxon>
        <taxon>Ecdysozoa</taxon>
        <taxon>Arthropoda</taxon>
        <taxon>Chelicerata</taxon>
        <taxon>Arachnida</taxon>
        <taxon>Acari</taxon>
        <taxon>Parasitiformes</taxon>
        <taxon>Ixodida</taxon>
        <taxon>Ixodoidea</taxon>
        <taxon>Ixodidae</taxon>
        <taxon>Rhipicephalinae</taxon>
        <taxon>Dermacentor</taxon>
    </lineage>
</organism>